<accession>A0A176WQR3</accession>
<dbReference type="Proteomes" id="UP000077202">
    <property type="component" value="Unassembled WGS sequence"/>
</dbReference>
<evidence type="ECO:0000256" key="1">
    <source>
        <dbReference type="SAM" id="MobiDB-lite"/>
    </source>
</evidence>
<gene>
    <name evidence="2" type="ORF">AXG93_4461s1450</name>
</gene>
<feature type="region of interest" description="Disordered" evidence="1">
    <location>
        <begin position="53"/>
        <end position="72"/>
    </location>
</feature>
<name>A0A176WQR3_MARPO</name>
<keyword evidence="3" id="KW-1185">Reference proteome</keyword>
<sequence>MQNVNVHWPEKKRGCIVSWIEAERRNRGPSGPSRALRMCALAYSSDGAQARWSKSWRQTSSPRPSGDVAALSPLDSGALPSFSVTIRPWRARKPPEAARSMRWETEAAAGALLATARLQPVERRSMRLFLASESGPLYALDGRRYLDLRLTRSSIESEADDR</sequence>
<organism evidence="2 3">
    <name type="scientific">Marchantia polymorpha subsp. ruderalis</name>
    <dbReference type="NCBI Taxonomy" id="1480154"/>
    <lineage>
        <taxon>Eukaryota</taxon>
        <taxon>Viridiplantae</taxon>
        <taxon>Streptophyta</taxon>
        <taxon>Embryophyta</taxon>
        <taxon>Marchantiophyta</taxon>
        <taxon>Marchantiopsida</taxon>
        <taxon>Marchantiidae</taxon>
        <taxon>Marchantiales</taxon>
        <taxon>Marchantiaceae</taxon>
        <taxon>Marchantia</taxon>
    </lineage>
</organism>
<proteinExistence type="predicted"/>
<evidence type="ECO:0000313" key="3">
    <source>
        <dbReference type="Proteomes" id="UP000077202"/>
    </source>
</evidence>
<protein>
    <submittedName>
        <fullName evidence="2">Uncharacterized protein</fullName>
    </submittedName>
</protein>
<dbReference type="AlphaFoldDB" id="A0A176WQR3"/>
<reference evidence="2" key="1">
    <citation type="submission" date="2016-03" db="EMBL/GenBank/DDBJ databases">
        <title>Mechanisms controlling the formation of the plant cell surface in tip-growing cells are functionally conserved among land plants.</title>
        <authorList>
            <person name="Honkanen S."/>
            <person name="Jones V.A."/>
            <person name="Morieri G."/>
            <person name="Champion C."/>
            <person name="Hetherington A.J."/>
            <person name="Kelly S."/>
            <person name="Saint-Marcoux D."/>
            <person name="Proust H."/>
            <person name="Prescott H."/>
            <person name="Dolan L."/>
        </authorList>
    </citation>
    <scope>NUCLEOTIDE SEQUENCE [LARGE SCALE GENOMIC DNA]</scope>
    <source>
        <tissue evidence="2">Whole gametophyte</tissue>
    </source>
</reference>
<dbReference type="EMBL" id="LVLJ01000253">
    <property type="protein sequence ID" value="OAE35164.1"/>
    <property type="molecule type" value="Genomic_DNA"/>
</dbReference>
<comment type="caution">
    <text evidence="2">The sequence shown here is derived from an EMBL/GenBank/DDBJ whole genome shotgun (WGS) entry which is preliminary data.</text>
</comment>
<evidence type="ECO:0000313" key="2">
    <source>
        <dbReference type="EMBL" id="OAE35164.1"/>
    </source>
</evidence>